<evidence type="ECO:0000313" key="2">
    <source>
        <dbReference type="EMBL" id="MBT0768214.1"/>
    </source>
</evidence>
<sequence length="102" mass="10671">MSYFGRSVLERLHLESAFVRPTRPGTLIRALASTPRLTGALARPEPGGGVIRRVVRPPAPTNVHRPGPVGAAGPMITPQDVTRLVVPRSPVVSPAADPVVAG</sequence>
<feature type="region of interest" description="Disordered" evidence="1">
    <location>
        <begin position="39"/>
        <end position="75"/>
    </location>
</feature>
<dbReference type="EMBL" id="JAHBAY010000002">
    <property type="protein sequence ID" value="MBT0768214.1"/>
    <property type="molecule type" value="Genomic_DNA"/>
</dbReference>
<proteinExistence type="predicted"/>
<accession>A0ABS5TAX0</accession>
<dbReference type="Proteomes" id="UP001197247">
    <property type="component" value="Unassembled WGS sequence"/>
</dbReference>
<evidence type="ECO:0000313" key="3">
    <source>
        <dbReference type="Proteomes" id="UP001197247"/>
    </source>
</evidence>
<protein>
    <submittedName>
        <fullName evidence="2">Uncharacterized protein</fullName>
    </submittedName>
</protein>
<reference evidence="2 3" key="1">
    <citation type="submission" date="2021-05" db="EMBL/GenBank/DDBJ databases">
        <title>Kineosporia and Streptomyces sp. nov. two new marine actinobacteria isolated from Coral.</title>
        <authorList>
            <person name="Buangrab K."/>
            <person name="Sutthacheep M."/>
            <person name="Yeemin T."/>
            <person name="Harunari E."/>
            <person name="Igarashi Y."/>
            <person name="Kanchanasin P."/>
            <person name="Tanasupawat S."/>
            <person name="Phongsopitanun W."/>
        </authorList>
    </citation>
    <scope>NUCLEOTIDE SEQUENCE [LARGE SCALE GENOMIC DNA]</scope>
    <source>
        <strain evidence="2 3">J2-2</strain>
    </source>
</reference>
<dbReference type="RefSeq" id="WP_214154518.1">
    <property type="nucleotide sequence ID" value="NZ_JAHBAY010000002.1"/>
</dbReference>
<comment type="caution">
    <text evidence="2">The sequence shown here is derived from an EMBL/GenBank/DDBJ whole genome shotgun (WGS) entry which is preliminary data.</text>
</comment>
<evidence type="ECO:0000256" key="1">
    <source>
        <dbReference type="SAM" id="MobiDB-lite"/>
    </source>
</evidence>
<organism evidence="2 3">
    <name type="scientific">Kineosporia corallincola</name>
    <dbReference type="NCBI Taxonomy" id="2835133"/>
    <lineage>
        <taxon>Bacteria</taxon>
        <taxon>Bacillati</taxon>
        <taxon>Actinomycetota</taxon>
        <taxon>Actinomycetes</taxon>
        <taxon>Kineosporiales</taxon>
        <taxon>Kineosporiaceae</taxon>
        <taxon>Kineosporia</taxon>
    </lineage>
</organism>
<keyword evidence="3" id="KW-1185">Reference proteome</keyword>
<gene>
    <name evidence="2" type="ORF">KIH74_04725</name>
</gene>
<name>A0ABS5TAX0_9ACTN</name>